<feature type="region of interest" description="Disordered" evidence="1">
    <location>
        <begin position="1"/>
        <end position="38"/>
    </location>
</feature>
<dbReference type="InterPro" id="IPR010985">
    <property type="entry name" value="Ribbon_hlx_hlx"/>
</dbReference>
<dbReference type="InterPro" id="IPR013321">
    <property type="entry name" value="Arc_rbn_hlx_hlx"/>
</dbReference>
<reference evidence="3 4" key="1">
    <citation type="submission" date="2019-08" db="EMBL/GenBank/DDBJ databases">
        <authorList>
            <person name="Luo N."/>
        </authorList>
    </citation>
    <scope>NUCLEOTIDE SEQUENCE [LARGE SCALE GENOMIC DNA]</scope>
    <source>
        <strain evidence="3 4">NCIMB 9442</strain>
    </source>
</reference>
<comment type="caution">
    <text evidence="3">The sequence shown here is derived from an EMBL/GenBank/DDBJ whole genome shotgun (WGS) entry which is preliminary data.</text>
</comment>
<evidence type="ECO:0000259" key="2">
    <source>
        <dbReference type="Pfam" id="PF01402"/>
    </source>
</evidence>
<protein>
    <submittedName>
        <fullName evidence="3">Ribbon-helix-helix protein, CopG family</fullName>
    </submittedName>
</protein>
<proteinExistence type="predicted"/>
<organism evidence="3 4">
    <name type="scientific">Nitratidesulfovibrio oxamicus</name>
    <dbReference type="NCBI Taxonomy" id="32016"/>
    <lineage>
        <taxon>Bacteria</taxon>
        <taxon>Pseudomonadati</taxon>
        <taxon>Thermodesulfobacteriota</taxon>
        <taxon>Desulfovibrionia</taxon>
        <taxon>Desulfovibrionales</taxon>
        <taxon>Desulfovibrionaceae</taxon>
        <taxon>Nitratidesulfovibrio</taxon>
    </lineage>
</organism>
<evidence type="ECO:0000313" key="4">
    <source>
        <dbReference type="Proteomes" id="UP001194469"/>
    </source>
</evidence>
<dbReference type="Gene3D" id="1.10.1220.10">
    <property type="entry name" value="Met repressor-like"/>
    <property type="match status" value="1"/>
</dbReference>
<accession>A0ABS0J2R2</accession>
<feature type="domain" description="Ribbon-helix-helix protein CopG" evidence="2">
    <location>
        <begin position="46"/>
        <end position="83"/>
    </location>
</feature>
<dbReference type="Pfam" id="PF01402">
    <property type="entry name" value="RHH_1"/>
    <property type="match status" value="1"/>
</dbReference>
<keyword evidence="4" id="KW-1185">Reference proteome</keyword>
<gene>
    <name evidence="3" type="ORF">FVW20_05235</name>
</gene>
<dbReference type="Proteomes" id="UP001194469">
    <property type="component" value="Unassembled WGS sequence"/>
</dbReference>
<name>A0ABS0J2R2_9BACT</name>
<evidence type="ECO:0000313" key="3">
    <source>
        <dbReference type="EMBL" id="MBG3876447.1"/>
    </source>
</evidence>
<evidence type="ECO:0000256" key="1">
    <source>
        <dbReference type="SAM" id="MobiDB-lite"/>
    </source>
</evidence>
<dbReference type="EMBL" id="VRYY01000111">
    <property type="protein sequence ID" value="MBG3876447.1"/>
    <property type="molecule type" value="Genomic_DNA"/>
</dbReference>
<feature type="compositionally biased region" description="Low complexity" evidence="1">
    <location>
        <begin position="10"/>
        <end position="23"/>
    </location>
</feature>
<dbReference type="SUPFAM" id="SSF47598">
    <property type="entry name" value="Ribbon-helix-helix"/>
    <property type="match status" value="1"/>
</dbReference>
<dbReference type="CDD" id="cd22233">
    <property type="entry name" value="RHH_CopAso-like"/>
    <property type="match status" value="1"/>
</dbReference>
<sequence length="121" mass="13222">MPDSSHRMMRSGSASRSGAWTRSFGRTRDTARSGVNGYGVIMPHPTSIRFDKATVDRLDEIAAATGSTRAAVIRDAVAQFLDRDARFCRMVQQGLDAVREGRVVSHADAKARMRALGITLK</sequence>
<dbReference type="InterPro" id="IPR002145">
    <property type="entry name" value="CopG"/>
</dbReference>